<dbReference type="EMBL" id="QJSP01000022">
    <property type="protein sequence ID" value="PYE12489.1"/>
    <property type="molecule type" value="Genomic_DNA"/>
</dbReference>
<evidence type="ECO:0000313" key="1">
    <source>
        <dbReference type="EMBL" id="PYE12489.1"/>
    </source>
</evidence>
<proteinExistence type="predicted"/>
<dbReference type="OrthoDB" id="4483864at2"/>
<reference evidence="1 2" key="1">
    <citation type="submission" date="2018-06" db="EMBL/GenBank/DDBJ databases">
        <title>Genomic Encyclopedia of Type Strains, Phase IV (KMG-IV): sequencing the most valuable type-strain genomes for metagenomic binning, comparative biology and taxonomic classification.</title>
        <authorList>
            <person name="Goeker M."/>
        </authorList>
    </citation>
    <scope>NUCLEOTIDE SEQUENCE [LARGE SCALE GENOMIC DNA]</scope>
    <source>
        <strain evidence="1 2">DSM 45521</strain>
    </source>
</reference>
<organism evidence="1 2">
    <name type="scientific">Williamsia limnetica</name>
    <dbReference type="NCBI Taxonomy" id="882452"/>
    <lineage>
        <taxon>Bacteria</taxon>
        <taxon>Bacillati</taxon>
        <taxon>Actinomycetota</taxon>
        <taxon>Actinomycetes</taxon>
        <taxon>Mycobacteriales</taxon>
        <taxon>Nocardiaceae</taxon>
        <taxon>Williamsia</taxon>
    </lineage>
</organism>
<protein>
    <submittedName>
        <fullName evidence="1">Uncharacterized protein</fullName>
    </submittedName>
</protein>
<dbReference type="Proteomes" id="UP000247591">
    <property type="component" value="Unassembled WGS sequence"/>
</dbReference>
<dbReference type="RefSeq" id="WP_143694998.1">
    <property type="nucleotide sequence ID" value="NZ_QJSP01000022.1"/>
</dbReference>
<keyword evidence="2" id="KW-1185">Reference proteome</keyword>
<accession>A0A318RFB3</accession>
<gene>
    <name evidence="1" type="ORF">DFR67_12273</name>
</gene>
<comment type="caution">
    <text evidence="1">The sequence shown here is derived from an EMBL/GenBank/DDBJ whole genome shotgun (WGS) entry which is preliminary data.</text>
</comment>
<dbReference type="AlphaFoldDB" id="A0A318RFB3"/>
<sequence length="158" mass="16910">MTVPSRPGRYEFRWEIGDDGCGIVHGRGPGSWGEALRAVGHDLALGQYNKNVDWLRWYVEVGDGERIAGDEVMLHVAGPGRIGLGLGGGVRVDTALAEATRWAATVTQDAVGDYNLAWPHRPAGGLLYARIHGEEAVWIDGKSQAVVAAIGSLQPNDL</sequence>
<name>A0A318RFB3_WILLI</name>
<evidence type="ECO:0000313" key="2">
    <source>
        <dbReference type="Proteomes" id="UP000247591"/>
    </source>
</evidence>